<organism evidence="1">
    <name type="scientific">Thermofilum adornatum</name>
    <dbReference type="NCBI Taxonomy" id="1365176"/>
    <lineage>
        <taxon>Archaea</taxon>
        <taxon>Thermoproteota</taxon>
        <taxon>Thermoprotei</taxon>
        <taxon>Thermofilales</taxon>
        <taxon>Thermofilaceae</taxon>
        <taxon>Thermofilum</taxon>
    </lineage>
</organism>
<dbReference type="EMBL" id="DSAY01000057">
    <property type="protein sequence ID" value="HDP14741.1"/>
    <property type="molecule type" value="Genomic_DNA"/>
</dbReference>
<protein>
    <submittedName>
        <fullName evidence="1">Uncharacterized protein</fullName>
    </submittedName>
</protein>
<reference evidence="1" key="1">
    <citation type="journal article" date="2020" name="mSystems">
        <title>Genome- and Community-Level Interaction Insights into Carbon Utilization and Element Cycling Functions of Hydrothermarchaeota in Hydrothermal Sediment.</title>
        <authorList>
            <person name="Zhou Z."/>
            <person name="Liu Y."/>
            <person name="Xu W."/>
            <person name="Pan J."/>
            <person name="Luo Z.H."/>
            <person name="Li M."/>
        </authorList>
    </citation>
    <scope>NUCLEOTIDE SEQUENCE [LARGE SCALE GENOMIC DNA]</scope>
    <source>
        <strain evidence="1">SpSt-116</strain>
    </source>
</reference>
<comment type="caution">
    <text evidence="1">The sequence shown here is derived from an EMBL/GenBank/DDBJ whole genome shotgun (WGS) entry which is preliminary data.</text>
</comment>
<sequence>MAKTVAIPEELLRELVLELSRVEEVLATIEELLDEEGLKRIRRAVEEYRKGDYIVVESSEVKKLLE</sequence>
<evidence type="ECO:0000313" key="1">
    <source>
        <dbReference type="EMBL" id="HDP14741.1"/>
    </source>
</evidence>
<name>A0A7C1CDH7_9CREN</name>
<gene>
    <name evidence="1" type="ORF">ENN26_03050</name>
</gene>
<accession>A0A7C1CDH7</accession>
<proteinExistence type="predicted"/>
<dbReference type="AlphaFoldDB" id="A0A7C1CDH7"/>